<feature type="compositionally biased region" description="Polar residues" evidence="1">
    <location>
        <begin position="726"/>
        <end position="738"/>
    </location>
</feature>
<accession>A0AA45CRR4</accession>
<feature type="transmembrane region" description="Helical" evidence="2">
    <location>
        <begin position="381"/>
        <end position="400"/>
    </location>
</feature>
<feature type="domain" description="DUF8208" evidence="3">
    <location>
        <begin position="75"/>
        <end position="454"/>
    </location>
</feature>
<feature type="transmembrane region" description="Helical" evidence="2">
    <location>
        <begin position="491"/>
        <end position="508"/>
    </location>
</feature>
<reference evidence="4 5" key="1">
    <citation type="submission" date="2017-08" db="EMBL/GenBank/DDBJ databases">
        <title>Streptococcus salivarius strain HS0302 Genome.</title>
        <authorList>
            <person name="Smith J."/>
            <person name="Deng P."/>
            <person name="Geng M."/>
        </authorList>
    </citation>
    <scope>NUCLEOTIDE SEQUENCE [LARGE SCALE GENOMIC DNA]</scope>
    <source>
        <strain evidence="4 5">HS0302</strain>
    </source>
</reference>
<evidence type="ECO:0000259" key="3">
    <source>
        <dbReference type="Pfam" id="PF26635"/>
    </source>
</evidence>
<dbReference type="EMBL" id="NSIW01000018">
    <property type="protein sequence ID" value="PZD55762.1"/>
    <property type="molecule type" value="Genomic_DNA"/>
</dbReference>
<feature type="transmembrane region" description="Helical" evidence="2">
    <location>
        <begin position="406"/>
        <end position="425"/>
    </location>
</feature>
<keyword evidence="2" id="KW-0812">Transmembrane</keyword>
<proteinExistence type="predicted"/>
<evidence type="ECO:0000256" key="2">
    <source>
        <dbReference type="SAM" id="Phobius"/>
    </source>
</evidence>
<sequence>MGAEATIEIEQGKVWPSLSDMISQSKDWPNEVGSKGWGGDKDKELLLASFYAQWDQYLHPTTGVFIAFGFIPEMLSKGIYSFSYAIEKVYLNMFKLFGMFDYISQSDSFVGQVYKWLQIVGISLFVLVTLIRLIMAMAGAPFRYREFFNHIILVTFSVTALPVFASKFGSAIAKDTVGLAYYDITGSSQSVSLSVTPFRGNTVDLEMLYAMDFDTDKLGYNEDTHFIAGDKNWNTISDGNIWFTSFTETYGPTNKAMLQYYSGREGRVSSITKFVGVREDGSVDWGQQVKNGIALSNPITALLQTSKIFFTGWKEESEWKDNQAKSPYNGFSDVMRSTLNTIRYADGKIAYARVTTSKSGYFLGFDNTAFLPTYARYKVDWIALITQQIILLLLLIGLLVTTVRVIFKTLITVIISPLVSYAAVGNSMRILEVWQEVMTGIAAIWFQLLFVKVAQWFLITYSEVKLNLGSGASDAAKKTLGGSFYDGLDPFQHAIATIAVYLGVYLAVSQGSKVLERWLGIDTNLSSGTKAGVATMAVGAMAARKMGGGARNFAVGRYNPTTGRRNQSGFNRLRNSVSSGTRVGVKGLKSAGSVVGSTTNDIRRGAMSAAGATAGAVAGTWNAFSDTTDQDLTAFQVARRAVGVTGRKLSTSTKNTFNSAISGTKEVMTSGKEVVGTEFRNVGQAIKKDFSSSFGERYTSTRDNVNDSILNYNRAENNGAGRITPKGSTSSIISPTQRLSKKNSLDSDSRFQKFDAGEDGEL</sequence>
<organism evidence="4 5">
    <name type="scientific">Streptococcus salivarius</name>
    <dbReference type="NCBI Taxonomy" id="1304"/>
    <lineage>
        <taxon>Bacteria</taxon>
        <taxon>Bacillati</taxon>
        <taxon>Bacillota</taxon>
        <taxon>Bacilli</taxon>
        <taxon>Lactobacillales</taxon>
        <taxon>Streptococcaceae</taxon>
        <taxon>Streptococcus</taxon>
    </lineage>
</organism>
<name>A0AA45CRR4_STRSL</name>
<dbReference type="Pfam" id="PF26635">
    <property type="entry name" value="DUF8208"/>
    <property type="match status" value="1"/>
</dbReference>
<gene>
    <name evidence="4" type="ORF">CKU37_08645</name>
</gene>
<comment type="caution">
    <text evidence="4">The sequence shown here is derived from an EMBL/GenBank/DDBJ whole genome shotgun (WGS) entry which is preliminary data.</text>
</comment>
<dbReference type="AlphaFoldDB" id="A0AA45CRR4"/>
<evidence type="ECO:0000256" key="1">
    <source>
        <dbReference type="SAM" id="MobiDB-lite"/>
    </source>
</evidence>
<dbReference type="Proteomes" id="UP000248776">
    <property type="component" value="Unassembled WGS sequence"/>
</dbReference>
<feature type="region of interest" description="Disordered" evidence="1">
    <location>
        <begin position="718"/>
        <end position="762"/>
    </location>
</feature>
<evidence type="ECO:0000313" key="5">
    <source>
        <dbReference type="Proteomes" id="UP000248776"/>
    </source>
</evidence>
<dbReference type="RefSeq" id="WP_110981310.1">
    <property type="nucleotide sequence ID" value="NZ_NSIW01000018.1"/>
</dbReference>
<feature type="transmembrane region" description="Helical" evidence="2">
    <location>
        <begin position="147"/>
        <end position="165"/>
    </location>
</feature>
<keyword evidence="2" id="KW-0472">Membrane</keyword>
<dbReference type="InterPro" id="IPR058521">
    <property type="entry name" value="DUF8208"/>
</dbReference>
<feature type="transmembrane region" description="Helical" evidence="2">
    <location>
        <begin position="116"/>
        <end position="135"/>
    </location>
</feature>
<feature type="compositionally biased region" description="Basic and acidic residues" evidence="1">
    <location>
        <begin position="743"/>
        <end position="756"/>
    </location>
</feature>
<protein>
    <recommendedName>
        <fullName evidence="3">DUF8208 domain-containing protein</fullName>
    </recommendedName>
</protein>
<keyword evidence="2" id="KW-1133">Transmembrane helix</keyword>
<feature type="transmembrane region" description="Helical" evidence="2">
    <location>
        <begin position="437"/>
        <end position="459"/>
    </location>
</feature>
<evidence type="ECO:0000313" key="4">
    <source>
        <dbReference type="EMBL" id="PZD55762.1"/>
    </source>
</evidence>